<accession>A0ABN5YQA1</accession>
<protein>
    <submittedName>
        <fullName evidence="1">Uncharacterized protein</fullName>
    </submittedName>
</protein>
<proteinExistence type="predicted"/>
<dbReference type="InterPro" id="IPR036170">
    <property type="entry name" value="YezG-like_sf"/>
</dbReference>
<sequence length="74" mass="8549">MNELRHEMASLGKGAWLSTVLHVTSEGHFRFSFNYDDKPAWFAPLEDAAYIEDLQKYPRPPEAVPAWYPRVPEA</sequence>
<reference evidence="1 2" key="1">
    <citation type="journal article" date="2019" name="Emerg. Microbes Infect.">
        <title>Comprehensive subspecies identification of 175 nontuberculous mycobacteria species based on 7547 genomic profiles.</title>
        <authorList>
            <person name="Matsumoto Y."/>
            <person name="Kinjo T."/>
            <person name="Motooka D."/>
            <person name="Nabeya D."/>
            <person name="Jung N."/>
            <person name="Uechi K."/>
            <person name="Horii T."/>
            <person name="Iida T."/>
            <person name="Fujita J."/>
            <person name="Nakamura S."/>
        </authorList>
    </citation>
    <scope>NUCLEOTIDE SEQUENCE [LARGE SCALE GENOMIC DNA]</scope>
    <source>
        <strain evidence="1 2">JCM 15296</strain>
    </source>
</reference>
<evidence type="ECO:0000313" key="1">
    <source>
        <dbReference type="EMBL" id="BBX83726.1"/>
    </source>
</evidence>
<keyword evidence="2" id="KW-1185">Reference proteome</keyword>
<organism evidence="1 2">
    <name type="scientific">Mycolicibacterium aubagnense</name>
    <dbReference type="NCBI Taxonomy" id="319707"/>
    <lineage>
        <taxon>Bacteria</taxon>
        <taxon>Bacillati</taxon>
        <taxon>Actinomycetota</taxon>
        <taxon>Actinomycetes</taxon>
        <taxon>Mycobacteriales</taxon>
        <taxon>Mycobacteriaceae</taxon>
        <taxon>Mycolicibacterium</taxon>
    </lineage>
</organism>
<evidence type="ECO:0000313" key="2">
    <source>
        <dbReference type="Proteomes" id="UP000465609"/>
    </source>
</evidence>
<name>A0ABN5YQA1_9MYCO</name>
<dbReference type="SUPFAM" id="SSF160424">
    <property type="entry name" value="BH3703-like"/>
    <property type="match status" value="1"/>
</dbReference>
<dbReference type="EMBL" id="AP022577">
    <property type="protein sequence ID" value="BBX83726.1"/>
    <property type="molecule type" value="Genomic_DNA"/>
</dbReference>
<gene>
    <name evidence="1" type="ORF">MAUB_15990</name>
</gene>
<dbReference type="Proteomes" id="UP000465609">
    <property type="component" value="Chromosome"/>
</dbReference>